<dbReference type="Pfam" id="PF00650">
    <property type="entry name" value="CRAL_TRIO"/>
    <property type="match status" value="1"/>
</dbReference>
<evidence type="ECO:0000313" key="3">
    <source>
        <dbReference type="Proteomes" id="UP000759131"/>
    </source>
</evidence>
<name>A0A7R9PUT1_9ACAR</name>
<feature type="domain" description="CRAL-TRIO" evidence="1">
    <location>
        <begin position="203"/>
        <end position="336"/>
    </location>
</feature>
<evidence type="ECO:0000313" key="2">
    <source>
        <dbReference type="EMBL" id="CAD7620677.1"/>
    </source>
</evidence>
<evidence type="ECO:0000259" key="1">
    <source>
        <dbReference type="Pfam" id="PF00650"/>
    </source>
</evidence>
<dbReference type="EMBL" id="CAJPIZ010000305">
    <property type="protein sequence ID" value="CAG2101107.1"/>
    <property type="molecule type" value="Genomic_DNA"/>
</dbReference>
<accession>A0A7R9PUT1</accession>
<dbReference type="InterPro" id="IPR036865">
    <property type="entry name" value="CRAL-TRIO_dom_sf"/>
</dbReference>
<protein>
    <recommendedName>
        <fullName evidence="1">CRAL-TRIO domain-containing protein</fullName>
    </recommendedName>
</protein>
<dbReference type="SUPFAM" id="SSF52087">
    <property type="entry name" value="CRAL/TRIO domain"/>
    <property type="match status" value="1"/>
</dbReference>
<reference evidence="2" key="1">
    <citation type="submission" date="2020-11" db="EMBL/GenBank/DDBJ databases">
        <authorList>
            <person name="Tran Van P."/>
        </authorList>
    </citation>
    <scope>NUCLEOTIDE SEQUENCE</scope>
</reference>
<gene>
    <name evidence="2" type="ORF">OSB1V03_LOCUS1158</name>
</gene>
<proteinExistence type="predicted"/>
<dbReference type="InterPro" id="IPR001251">
    <property type="entry name" value="CRAL-TRIO_dom"/>
</dbReference>
<dbReference type="Gene3D" id="3.40.525.10">
    <property type="entry name" value="CRAL-TRIO lipid binding domain"/>
    <property type="match status" value="1"/>
</dbReference>
<sequence length="399" mass="45437">MLTFGPINIYVPGFPDKIHLLGVNSTIEPELNALIKSYKPEFQKRISFTTHKELDKVIALSELPVNVGGQRKKLNRLPKNIQSGKCLKHLDKIPTKDWKTFTNTSIDCITEGMKEANAVKRLKDSLSKHYEKDKDLKSIEKRNADFLLERYLVATNKFMTFYCSQHSEAEALKWLIKAIDYGKNMQVMTHTELDYPSEFFATGAVHYVGKSRTGQPVVSICFRCIRPFTRMSAAMLDLAHNYILQRCKTALFDAKEKNFHVVIDFTGTKGENIDFSDFIPGTPDKIHIIGLNPLLEEIAKLLKEFKPDFRNRLLFTNHKKLNKVIALSELPACVGGKVGRKKVGRLPKGFKSGKCHQHLNKITNDDWQKLLDTNIDCIGEGMLEANVKTVDDYLNTKCK</sequence>
<dbReference type="Proteomes" id="UP000759131">
    <property type="component" value="Unassembled WGS sequence"/>
</dbReference>
<keyword evidence="3" id="KW-1185">Reference proteome</keyword>
<dbReference type="EMBL" id="OC854880">
    <property type="protein sequence ID" value="CAD7620677.1"/>
    <property type="molecule type" value="Genomic_DNA"/>
</dbReference>
<dbReference type="AlphaFoldDB" id="A0A7R9PUT1"/>
<organism evidence="2">
    <name type="scientific">Medioppia subpectinata</name>
    <dbReference type="NCBI Taxonomy" id="1979941"/>
    <lineage>
        <taxon>Eukaryota</taxon>
        <taxon>Metazoa</taxon>
        <taxon>Ecdysozoa</taxon>
        <taxon>Arthropoda</taxon>
        <taxon>Chelicerata</taxon>
        <taxon>Arachnida</taxon>
        <taxon>Acari</taxon>
        <taxon>Acariformes</taxon>
        <taxon>Sarcoptiformes</taxon>
        <taxon>Oribatida</taxon>
        <taxon>Brachypylina</taxon>
        <taxon>Oppioidea</taxon>
        <taxon>Oppiidae</taxon>
        <taxon>Medioppia</taxon>
    </lineage>
</organism>